<evidence type="ECO:0000313" key="1">
    <source>
        <dbReference type="EMBL" id="TWJ29217.1"/>
    </source>
</evidence>
<sequence length="144" mass="16379">MDDRWVNRSPDTMLDTFHWYRGEAFDLVVEDLLAFPAERGVIAEGFRLLPELVAPLLAEPRRAVWLLPTPDFRRAAFDSRGGLWQIAGRTSDPERALRNLLERDRMFTERLDATVTSLCLPVIRVDPQTTEDDLAAQVAESLGL</sequence>
<gene>
    <name evidence="1" type="ORF">JD81_02725</name>
</gene>
<evidence type="ECO:0000313" key="2">
    <source>
        <dbReference type="Proteomes" id="UP000319728"/>
    </source>
</evidence>
<dbReference type="AlphaFoldDB" id="A0A562WH52"/>
<reference evidence="1 2" key="1">
    <citation type="submission" date="2019-07" db="EMBL/GenBank/DDBJ databases">
        <title>R&amp;d 2014.</title>
        <authorList>
            <person name="Klenk H.-P."/>
        </authorList>
    </citation>
    <scope>NUCLEOTIDE SEQUENCE [LARGE SCALE GENOMIC DNA]</scope>
    <source>
        <strain evidence="1 2">DSM 43912</strain>
    </source>
</reference>
<organism evidence="1 2">
    <name type="scientific">Micromonospora sagamiensis</name>
    <dbReference type="NCBI Taxonomy" id="47875"/>
    <lineage>
        <taxon>Bacteria</taxon>
        <taxon>Bacillati</taxon>
        <taxon>Actinomycetota</taxon>
        <taxon>Actinomycetes</taxon>
        <taxon>Micromonosporales</taxon>
        <taxon>Micromonosporaceae</taxon>
        <taxon>Micromonospora</taxon>
    </lineage>
</organism>
<comment type="caution">
    <text evidence="1">The sequence shown here is derived from an EMBL/GenBank/DDBJ whole genome shotgun (WGS) entry which is preliminary data.</text>
</comment>
<accession>A0A562WH52</accession>
<dbReference type="RefSeq" id="WP_232624796.1">
    <property type="nucleotide sequence ID" value="NZ_AP023438.1"/>
</dbReference>
<name>A0A562WH52_9ACTN</name>
<protein>
    <submittedName>
        <fullName evidence="1">Uncharacterized protein</fullName>
    </submittedName>
</protein>
<keyword evidence="2" id="KW-1185">Reference proteome</keyword>
<dbReference type="EMBL" id="VLLP01000001">
    <property type="protein sequence ID" value="TWJ29217.1"/>
    <property type="molecule type" value="Genomic_DNA"/>
</dbReference>
<dbReference type="Proteomes" id="UP000319728">
    <property type="component" value="Unassembled WGS sequence"/>
</dbReference>
<proteinExistence type="predicted"/>